<dbReference type="AlphaFoldDB" id="A7RHE7"/>
<evidence type="ECO:0000256" key="1">
    <source>
        <dbReference type="ARBA" id="ARBA00001971"/>
    </source>
</evidence>
<keyword evidence="16" id="KW-1185">Reference proteome</keyword>
<keyword evidence="14" id="KW-1133">Transmembrane helix</keyword>
<dbReference type="GO" id="GO:0005789">
    <property type="term" value="C:endoplasmic reticulum membrane"/>
    <property type="evidence" value="ECO:0007669"/>
    <property type="project" value="UniProtKB-SubCell"/>
</dbReference>
<dbReference type="Gene3D" id="1.10.630.10">
    <property type="entry name" value="Cytochrome P450"/>
    <property type="match status" value="1"/>
</dbReference>
<evidence type="ECO:0000256" key="12">
    <source>
        <dbReference type="ARBA" id="ARBA00023136"/>
    </source>
</evidence>
<evidence type="ECO:0000256" key="6">
    <source>
        <dbReference type="ARBA" id="ARBA00022723"/>
    </source>
</evidence>
<keyword evidence="12 14" id="KW-0472">Membrane</keyword>
<keyword evidence="14" id="KW-0812">Transmembrane</keyword>
<keyword evidence="11" id="KW-0503">Monooxygenase</keyword>
<evidence type="ECO:0000256" key="14">
    <source>
        <dbReference type="SAM" id="Phobius"/>
    </source>
</evidence>
<evidence type="ECO:0000256" key="4">
    <source>
        <dbReference type="ARBA" id="ARBA00010617"/>
    </source>
</evidence>
<dbReference type="GO" id="GO:0020037">
    <property type="term" value="F:heme binding"/>
    <property type="evidence" value="ECO:0007669"/>
    <property type="project" value="InterPro"/>
</dbReference>
<name>A7RHE7_NEMVE</name>
<dbReference type="PRINTS" id="PR00463">
    <property type="entry name" value="EP450I"/>
</dbReference>
<evidence type="ECO:0000256" key="10">
    <source>
        <dbReference type="ARBA" id="ARBA00023004"/>
    </source>
</evidence>
<keyword evidence="6 13" id="KW-0479">Metal-binding</keyword>
<evidence type="ECO:0000313" key="16">
    <source>
        <dbReference type="Proteomes" id="UP000001593"/>
    </source>
</evidence>
<dbReference type="PANTHER" id="PTHR24289:SF1">
    <property type="entry name" value="STEROID 17-ALPHA-HYDROXYLASE_17,20 LYASE"/>
    <property type="match status" value="1"/>
</dbReference>
<dbReference type="FunFam" id="1.10.630.10:FF:000238">
    <property type="entry name" value="Cytochrome P450 2A6"/>
    <property type="match status" value="1"/>
</dbReference>
<dbReference type="PANTHER" id="PTHR24289">
    <property type="entry name" value="STEROID 17-ALPHA-HYDROXYLASE/17,20 LYASE"/>
    <property type="match status" value="1"/>
</dbReference>
<evidence type="ECO:0000256" key="9">
    <source>
        <dbReference type="ARBA" id="ARBA00023002"/>
    </source>
</evidence>
<accession>A7RHE7</accession>
<evidence type="ECO:0000256" key="11">
    <source>
        <dbReference type="ARBA" id="ARBA00023033"/>
    </source>
</evidence>
<keyword evidence="10 13" id="KW-0408">Iron</keyword>
<dbReference type="SUPFAM" id="SSF48264">
    <property type="entry name" value="Cytochrome P450"/>
    <property type="match status" value="1"/>
</dbReference>
<evidence type="ECO:0000256" key="2">
    <source>
        <dbReference type="ARBA" id="ARBA00004174"/>
    </source>
</evidence>
<dbReference type="Proteomes" id="UP000001593">
    <property type="component" value="Unassembled WGS sequence"/>
</dbReference>
<dbReference type="GO" id="GO:0005739">
    <property type="term" value="C:mitochondrion"/>
    <property type="evidence" value="ECO:0000318"/>
    <property type="project" value="GO_Central"/>
</dbReference>
<evidence type="ECO:0008006" key="17">
    <source>
        <dbReference type="Google" id="ProtNLM"/>
    </source>
</evidence>
<evidence type="ECO:0000256" key="8">
    <source>
        <dbReference type="ARBA" id="ARBA00022848"/>
    </source>
</evidence>
<comment type="subcellular location">
    <subcellularLocation>
        <location evidence="3">Endoplasmic reticulum membrane</location>
        <topology evidence="3">Peripheral membrane protein</topology>
    </subcellularLocation>
    <subcellularLocation>
        <location evidence="2">Microsome membrane</location>
        <topology evidence="2">Peripheral membrane protein</topology>
    </subcellularLocation>
</comment>
<dbReference type="PRINTS" id="PR00385">
    <property type="entry name" value="P450"/>
</dbReference>
<dbReference type="eggNOG" id="KOG0156">
    <property type="taxonomic scope" value="Eukaryota"/>
</dbReference>
<dbReference type="EMBL" id="DS469510">
    <property type="protein sequence ID" value="EDO49214.1"/>
    <property type="molecule type" value="Genomic_DNA"/>
</dbReference>
<dbReference type="GO" id="GO:0005506">
    <property type="term" value="F:iron ion binding"/>
    <property type="evidence" value="ECO:0007669"/>
    <property type="project" value="InterPro"/>
</dbReference>
<dbReference type="HOGENOM" id="CLU_001570_22_0_1"/>
<evidence type="ECO:0000256" key="3">
    <source>
        <dbReference type="ARBA" id="ARBA00004406"/>
    </source>
</evidence>
<feature type="transmembrane region" description="Helical" evidence="14">
    <location>
        <begin position="20"/>
        <end position="37"/>
    </location>
</feature>
<dbReference type="InterPro" id="IPR036396">
    <property type="entry name" value="Cyt_P450_sf"/>
</dbReference>
<organism evidence="15 16">
    <name type="scientific">Nematostella vectensis</name>
    <name type="common">Starlet sea anemone</name>
    <dbReference type="NCBI Taxonomy" id="45351"/>
    <lineage>
        <taxon>Eukaryota</taxon>
        <taxon>Metazoa</taxon>
        <taxon>Cnidaria</taxon>
        <taxon>Anthozoa</taxon>
        <taxon>Hexacorallia</taxon>
        <taxon>Actiniaria</taxon>
        <taxon>Edwardsiidae</taxon>
        <taxon>Nematostella</taxon>
    </lineage>
</organism>
<evidence type="ECO:0000313" key="15">
    <source>
        <dbReference type="EMBL" id="EDO49214.1"/>
    </source>
</evidence>
<dbReference type="OrthoDB" id="1055148at2759"/>
<dbReference type="KEGG" id="nve:5521497"/>
<feature type="binding site" description="axial binding residue" evidence="13">
    <location>
        <position position="459"/>
    </location>
    <ligand>
        <name>heme</name>
        <dbReference type="ChEBI" id="CHEBI:30413"/>
    </ligand>
    <ligandPart>
        <name>Fe</name>
        <dbReference type="ChEBI" id="CHEBI:18248"/>
    </ligandPart>
</feature>
<comment type="similarity">
    <text evidence="4">Belongs to the cytochrome P450 family.</text>
</comment>
<dbReference type="OMA" id="ARYWGED"/>
<keyword evidence="9" id="KW-0560">Oxidoreductase</keyword>
<evidence type="ECO:0000256" key="7">
    <source>
        <dbReference type="ARBA" id="ARBA00022824"/>
    </source>
</evidence>
<proteinExistence type="inferred from homology"/>
<dbReference type="GO" id="GO:0016712">
    <property type="term" value="F:oxidoreductase activity, acting on paired donors, with incorporation or reduction of molecular oxygen, reduced flavin or flavoprotein as one donor, and incorporation of one atom of oxygen"/>
    <property type="evidence" value="ECO:0000318"/>
    <property type="project" value="GO_Central"/>
</dbReference>
<evidence type="ECO:0000256" key="13">
    <source>
        <dbReference type="PIRSR" id="PIRSR602401-1"/>
    </source>
</evidence>
<keyword evidence="5 13" id="KW-0349">Heme</keyword>
<comment type="cofactor">
    <cofactor evidence="1 13">
        <name>heme</name>
        <dbReference type="ChEBI" id="CHEBI:30413"/>
    </cofactor>
</comment>
<keyword evidence="8" id="KW-0492">Microsome</keyword>
<dbReference type="InterPro" id="IPR002401">
    <property type="entry name" value="Cyt_P450_E_grp-I"/>
</dbReference>
<dbReference type="Pfam" id="PF00067">
    <property type="entry name" value="p450"/>
    <property type="match status" value="1"/>
</dbReference>
<gene>
    <name evidence="15" type="ORF">NEMVEDRAFT_v1g197176</name>
</gene>
<evidence type="ECO:0000256" key="5">
    <source>
        <dbReference type="ARBA" id="ARBA00022617"/>
    </source>
</evidence>
<reference evidence="15 16" key="1">
    <citation type="journal article" date="2007" name="Science">
        <title>Sea anemone genome reveals ancestral eumetazoan gene repertoire and genomic organization.</title>
        <authorList>
            <person name="Putnam N.H."/>
            <person name="Srivastava M."/>
            <person name="Hellsten U."/>
            <person name="Dirks B."/>
            <person name="Chapman J."/>
            <person name="Salamov A."/>
            <person name="Terry A."/>
            <person name="Shapiro H."/>
            <person name="Lindquist E."/>
            <person name="Kapitonov V.V."/>
            <person name="Jurka J."/>
            <person name="Genikhovich G."/>
            <person name="Grigoriev I.V."/>
            <person name="Lucas S.M."/>
            <person name="Steele R.E."/>
            <person name="Finnerty J.R."/>
            <person name="Technau U."/>
            <person name="Martindale M.Q."/>
            <person name="Rokhsar D.S."/>
        </authorList>
    </citation>
    <scope>NUCLEOTIDE SEQUENCE [LARGE SCALE GENOMIC DNA]</scope>
    <source>
        <strain evidence="16">CH2 X CH6</strain>
    </source>
</reference>
<dbReference type="GO" id="GO:0008210">
    <property type="term" value="P:estrogen metabolic process"/>
    <property type="evidence" value="ECO:0000318"/>
    <property type="project" value="GO_Central"/>
</dbReference>
<dbReference type="InterPro" id="IPR001128">
    <property type="entry name" value="Cyt_P450"/>
</dbReference>
<dbReference type="GO" id="GO:0009404">
    <property type="term" value="P:toxin metabolic process"/>
    <property type="evidence" value="ECO:0000318"/>
    <property type="project" value="GO_Central"/>
</dbReference>
<dbReference type="STRING" id="45351.A7RHE7"/>
<dbReference type="PhylomeDB" id="A7RHE7"/>
<protein>
    <recommendedName>
        <fullName evidence="17">Unspecific monooxygenase</fullName>
    </recommendedName>
</protein>
<keyword evidence="7" id="KW-0256">Endoplasmic reticulum</keyword>
<dbReference type="InParanoid" id="A7RHE7"/>
<dbReference type="GO" id="GO:0042178">
    <property type="term" value="P:xenobiotic catabolic process"/>
    <property type="evidence" value="ECO:0000318"/>
    <property type="project" value="GO_Central"/>
</dbReference>
<dbReference type="GO" id="GO:0006706">
    <property type="term" value="P:steroid catabolic process"/>
    <property type="evidence" value="ECO:0000318"/>
    <property type="project" value="GO_Central"/>
</dbReference>
<dbReference type="CDD" id="cd11027">
    <property type="entry name" value="CYP17A1-like"/>
    <property type="match status" value="1"/>
</dbReference>
<sequence>MLDTLEYILLSDDYKNPRLIFGSIGIAVLVWLTYYILSVIHEGFFSKLPPGPLPLPLIGNAHLLGDKPHLEFCRLARKYGPVYKLRLGRQLVVVINDLALIKEASRGSDFAGRAKSISGEFFSGHGKSIGFQTYSEQWRGQHKALTIAIRHCEGKQGPLEATVADEVEKLLGRLAKQADSTFDPRLDLGLLVTNVFSRVIFGRIFKKEDGEFQSLLQQTLNFSEGLAAANFLDAFPFLQVFPFPVIKKMRETASRRDEIFLSQHQLHQVTFKEGRIRDIADALIQAEKDENQNIGSRPDADLPRSLDGLKRMYTLNESIIAGIESPLTCIMWTVALLAKYPDVQAKLQKSIDDIIGRSHVLLTYQDRSKFPYVEAVIYEALRLATVLPVAIPHFTMADAKLAGYEIPKDTIAFFNLWNVHHDPGLWENPYEFKPDRLIDSKGEVITAGLLPFSLGTRSCPWEVSSRKMLFVLFANLCHQFTFTHAQGCPLPEVKDCRFGITLSPPSYKVKVNKRL</sequence>